<accession>A0AAN7C6J0</accession>
<name>A0AAN7C6J0_9PEZI</name>
<dbReference type="Proteomes" id="UP001303760">
    <property type="component" value="Unassembled WGS sequence"/>
</dbReference>
<dbReference type="AlphaFoldDB" id="A0AAN7C6J0"/>
<organism evidence="2 3">
    <name type="scientific">Achaetomium macrosporum</name>
    <dbReference type="NCBI Taxonomy" id="79813"/>
    <lineage>
        <taxon>Eukaryota</taxon>
        <taxon>Fungi</taxon>
        <taxon>Dikarya</taxon>
        <taxon>Ascomycota</taxon>
        <taxon>Pezizomycotina</taxon>
        <taxon>Sordariomycetes</taxon>
        <taxon>Sordariomycetidae</taxon>
        <taxon>Sordariales</taxon>
        <taxon>Chaetomiaceae</taxon>
        <taxon>Achaetomium</taxon>
    </lineage>
</organism>
<dbReference type="EMBL" id="MU860211">
    <property type="protein sequence ID" value="KAK4236140.1"/>
    <property type="molecule type" value="Genomic_DNA"/>
</dbReference>
<proteinExistence type="predicted"/>
<gene>
    <name evidence="2" type="ORF">C8A03DRAFT_45818</name>
</gene>
<evidence type="ECO:0000256" key="1">
    <source>
        <dbReference type="SAM" id="MobiDB-lite"/>
    </source>
</evidence>
<protein>
    <submittedName>
        <fullName evidence="2">Uncharacterized protein</fullName>
    </submittedName>
</protein>
<sequence>MSAESRRSSTQVAPRKRCRRANKKVCGKGGMKSTDSPDASMLHNRAEKDVYCLLIDAYRLRVEDNYNLDGEVDADSLYGGQPNGLQGFKRFLRLAGSRSGLLPPLWNAEKQRECEAFGMDDSLAQFQDLRCAVEKSDIIAHYGDQRFPVQLRKFAEAVYRRDPGGQDGAGMRKMMAAIE</sequence>
<evidence type="ECO:0000313" key="3">
    <source>
        <dbReference type="Proteomes" id="UP001303760"/>
    </source>
</evidence>
<reference evidence="2" key="1">
    <citation type="journal article" date="2023" name="Mol. Phylogenet. Evol.">
        <title>Genome-scale phylogeny and comparative genomics of the fungal order Sordariales.</title>
        <authorList>
            <person name="Hensen N."/>
            <person name="Bonometti L."/>
            <person name="Westerberg I."/>
            <person name="Brannstrom I.O."/>
            <person name="Guillou S."/>
            <person name="Cros-Aarteil S."/>
            <person name="Calhoun S."/>
            <person name="Haridas S."/>
            <person name="Kuo A."/>
            <person name="Mondo S."/>
            <person name="Pangilinan J."/>
            <person name="Riley R."/>
            <person name="LaButti K."/>
            <person name="Andreopoulos B."/>
            <person name="Lipzen A."/>
            <person name="Chen C."/>
            <person name="Yan M."/>
            <person name="Daum C."/>
            <person name="Ng V."/>
            <person name="Clum A."/>
            <person name="Steindorff A."/>
            <person name="Ohm R.A."/>
            <person name="Martin F."/>
            <person name="Silar P."/>
            <person name="Natvig D.O."/>
            <person name="Lalanne C."/>
            <person name="Gautier V."/>
            <person name="Ament-Velasquez S.L."/>
            <person name="Kruys A."/>
            <person name="Hutchinson M.I."/>
            <person name="Powell A.J."/>
            <person name="Barry K."/>
            <person name="Miller A.N."/>
            <person name="Grigoriev I.V."/>
            <person name="Debuchy R."/>
            <person name="Gladieux P."/>
            <person name="Hiltunen Thoren M."/>
            <person name="Johannesson H."/>
        </authorList>
    </citation>
    <scope>NUCLEOTIDE SEQUENCE</scope>
    <source>
        <strain evidence="2">CBS 532.94</strain>
    </source>
</reference>
<reference evidence="2" key="2">
    <citation type="submission" date="2023-05" db="EMBL/GenBank/DDBJ databases">
        <authorList>
            <consortium name="Lawrence Berkeley National Laboratory"/>
            <person name="Steindorff A."/>
            <person name="Hensen N."/>
            <person name="Bonometti L."/>
            <person name="Westerberg I."/>
            <person name="Brannstrom I.O."/>
            <person name="Guillou S."/>
            <person name="Cros-Aarteil S."/>
            <person name="Calhoun S."/>
            <person name="Haridas S."/>
            <person name="Kuo A."/>
            <person name="Mondo S."/>
            <person name="Pangilinan J."/>
            <person name="Riley R."/>
            <person name="Labutti K."/>
            <person name="Andreopoulos B."/>
            <person name="Lipzen A."/>
            <person name="Chen C."/>
            <person name="Yanf M."/>
            <person name="Daum C."/>
            <person name="Ng V."/>
            <person name="Clum A."/>
            <person name="Ohm R."/>
            <person name="Martin F."/>
            <person name="Silar P."/>
            <person name="Natvig D."/>
            <person name="Lalanne C."/>
            <person name="Gautier V."/>
            <person name="Ament-Velasquez S.L."/>
            <person name="Kruys A."/>
            <person name="Hutchinson M.I."/>
            <person name="Powell A.J."/>
            <person name="Barry K."/>
            <person name="Miller A.N."/>
            <person name="Grigoriev I.V."/>
            <person name="Debuchy R."/>
            <person name="Gladieux P."/>
            <person name="Thoren M.H."/>
            <person name="Johannesson H."/>
        </authorList>
    </citation>
    <scope>NUCLEOTIDE SEQUENCE</scope>
    <source>
        <strain evidence="2">CBS 532.94</strain>
    </source>
</reference>
<feature type="region of interest" description="Disordered" evidence="1">
    <location>
        <begin position="1"/>
        <end position="40"/>
    </location>
</feature>
<feature type="compositionally biased region" description="Basic residues" evidence="1">
    <location>
        <begin position="14"/>
        <end position="26"/>
    </location>
</feature>
<keyword evidence="3" id="KW-1185">Reference proteome</keyword>
<evidence type="ECO:0000313" key="2">
    <source>
        <dbReference type="EMBL" id="KAK4236140.1"/>
    </source>
</evidence>
<comment type="caution">
    <text evidence="2">The sequence shown here is derived from an EMBL/GenBank/DDBJ whole genome shotgun (WGS) entry which is preliminary data.</text>
</comment>